<dbReference type="PANTHER" id="PTHR47074:SF61">
    <property type="entry name" value="RNASE H TYPE-1 DOMAIN-CONTAINING PROTEIN"/>
    <property type="match status" value="1"/>
</dbReference>
<dbReference type="AlphaFoldDB" id="A0A7J9IEM6"/>
<dbReference type="Proteomes" id="UP000593560">
    <property type="component" value="Unassembled WGS sequence"/>
</dbReference>
<evidence type="ECO:0000313" key="2">
    <source>
        <dbReference type="EMBL" id="MBA0820328.1"/>
    </source>
</evidence>
<gene>
    <name evidence="2" type="ORF">Gohar_022250</name>
</gene>
<dbReference type="GO" id="GO:0004523">
    <property type="term" value="F:RNA-DNA hybrid ribonuclease activity"/>
    <property type="evidence" value="ECO:0007669"/>
    <property type="project" value="InterPro"/>
</dbReference>
<dbReference type="InterPro" id="IPR052929">
    <property type="entry name" value="RNase_H-like_EbsB-rel"/>
</dbReference>
<evidence type="ECO:0000313" key="3">
    <source>
        <dbReference type="Proteomes" id="UP000593560"/>
    </source>
</evidence>
<evidence type="ECO:0000259" key="1">
    <source>
        <dbReference type="Pfam" id="PF13456"/>
    </source>
</evidence>
<dbReference type="PANTHER" id="PTHR47074">
    <property type="entry name" value="BNAC02G40300D PROTEIN"/>
    <property type="match status" value="1"/>
</dbReference>
<feature type="domain" description="RNase H type-1" evidence="1">
    <location>
        <begin position="6"/>
        <end position="61"/>
    </location>
</feature>
<dbReference type="Pfam" id="PF13456">
    <property type="entry name" value="RVT_3"/>
    <property type="match status" value="1"/>
</dbReference>
<sequence length="161" mass="17848">HEYSSISRIVFRDKEGYILAVCTYSNSFVVDPTTAEARACLQTVTVAEDLGLRRLVVEGDSFAVRSANRVAHAMAEEGRQWPSARFSIEEAPKTMVVVILMNDSMEMEAAVFLTRGSSQFFLEFSGFVVRDCRGEFGWAVRLLAVSVKTTVAVRLDTVAIL</sequence>
<reference evidence="2 3" key="1">
    <citation type="journal article" date="2019" name="Genome Biol. Evol.">
        <title>Insights into the evolution of the New World diploid cottons (Gossypium, subgenus Houzingenia) based on genome sequencing.</title>
        <authorList>
            <person name="Grover C.E."/>
            <person name="Arick M.A. 2nd"/>
            <person name="Thrash A."/>
            <person name="Conover J.L."/>
            <person name="Sanders W.S."/>
            <person name="Peterson D.G."/>
            <person name="Frelichowski J.E."/>
            <person name="Scheffler J.A."/>
            <person name="Scheffler B.E."/>
            <person name="Wendel J.F."/>
        </authorList>
    </citation>
    <scope>NUCLEOTIDE SEQUENCE [LARGE SCALE GENOMIC DNA]</scope>
    <source>
        <strain evidence="2">0</strain>
        <tissue evidence="2">Leaf</tissue>
    </source>
</reference>
<dbReference type="GO" id="GO:0003676">
    <property type="term" value="F:nucleic acid binding"/>
    <property type="evidence" value="ECO:0007669"/>
    <property type="project" value="InterPro"/>
</dbReference>
<feature type="non-terminal residue" evidence="2">
    <location>
        <position position="161"/>
    </location>
</feature>
<proteinExistence type="predicted"/>
<dbReference type="OrthoDB" id="1002384at2759"/>
<protein>
    <recommendedName>
        <fullName evidence="1">RNase H type-1 domain-containing protein</fullName>
    </recommendedName>
</protein>
<comment type="caution">
    <text evidence="2">The sequence shown here is derived from an EMBL/GenBank/DDBJ whole genome shotgun (WGS) entry which is preliminary data.</text>
</comment>
<dbReference type="EMBL" id="JABFAD010334241">
    <property type="protein sequence ID" value="MBA0820328.1"/>
    <property type="molecule type" value="Genomic_DNA"/>
</dbReference>
<keyword evidence="3" id="KW-1185">Reference proteome</keyword>
<accession>A0A7J9IEM6</accession>
<dbReference type="InterPro" id="IPR002156">
    <property type="entry name" value="RNaseH_domain"/>
</dbReference>
<name>A0A7J9IEM6_9ROSI</name>
<organism evidence="2 3">
    <name type="scientific">Gossypium harknessii</name>
    <dbReference type="NCBI Taxonomy" id="34285"/>
    <lineage>
        <taxon>Eukaryota</taxon>
        <taxon>Viridiplantae</taxon>
        <taxon>Streptophyta</taxon>
        <taxon>Embryophyta</taxon>
        <taxon>Tracheophyta</taxon>
        <taxon>Spermatophyta</taxon>
        <taxon>Magnoliopsida</taxon>
        <taxon>eudicotyledons</taxon>
        <taxon>Gunneridae</taxon>
        <taxon>Pentapetalae</taxon>
        <taxon>rosids</taxon>
        <taxon>malvids</taxon>
        <taxon>Malvales</taxon>
        <taxon>Malvaceae</taxon>
        <taxon>Malvoideae</taxon>
        <taxon>Gossypium</taxon>
    </lineage>
</organism>